<reference evidence="3 4" key="1">
    <citation type="journal article" date="2019" name="Int. J. Syst. Evol. Microbiol.">
        <title>The Global Catalogue of Microorganisms (GCM) 10K type strain sequencing project: providing services to taxonomists for standard genome sequencing and annotation.</title>
        <authorList>
            <consortium name="The Broad Institute Genomics Platform"/>
            <consortium name="The Broad Institute Genome Sequencing Center for Infectious Disease"/>
            <person name="Wu L."/>
            <person name="Ma J."/>
        </authorList>
    </citation>
    <scope>NUCLEOTIDE SEQUENCE [LARGE SCALE GENOMIC DNA]</scope>
    <source>
        <strain evidence="3 4">JCM 15481</strain>
    </source>
</reference>
<keyword evidence="4" id="KW-1185">Reference proteome</keyword>
<dbReference type="InterPro" id="IPR024983">
    <property type="entry name" value="CHAT_dom"/>
</dbReference>
<dbReference type="RefSeq" id="WP_344292760.1">
    <property type="nucleotide sequence ID" value="NZ_BAAAPF010000233.1"/>
</dbReference>
<organism evidence="3 4">
    <name type="scientific">Streptomyces synnematoformans</name>
    <dbReference type="NCBI Taxonomy" id="415721"/>
    <lineage>
        <taxon>Bacteria</taxon>
        <taxon>Bacillati</taxon>
        <taxon>Actinomycetota</taxon>
        <taxon>Actinomycetes</taxon>
        <taxon>Kitasatosporales</taxon>
        <taxon>Streptomycetaceae</taxon>
        <taxon>Streptomyces</taxon>
    </lineage>
</organism>
<feature type="compositionally biased region" description="Polar residues" evidence="1">
    <location>
        <begin position="851"/>
        <end position="861"/>
    </location>
</feature>
<feature type="domain" description="CHAT" evidence="2">
    <location>
        <begin position="971"/>
        <end position="1240"/>
    </location>
</feature>
<gene>
    <name evidence="3" type="ORF">GCM10009802_51960</name>
</gene>
<feature type="region of interest" description="Disordered" evidence="1">
    <location>
        <begin position="843"/>
        <end position="866"/>
    </location>
</feature>
<comment type="caution">
    <text evidence="3">The sequence shown here is derived from an EMBL/GenBank/DDBJ whole genome shotgun (WGS) entry which is preliminary data.</text>
</comment>
<protein>
    <submittedName>
        <fullName evidence="3">CHAT domain-containing protein</fullName>
    </submittedName>
</protein>
<dbReference type="Proteomes" id="UP001500443">
    <property type="component" value="Unassembled WGS sequence"/>
</dbReference>
<evidence type="ECO:0000313" key="4">
    <source>
        <dbReference type="Proteomes" id="UP001500443"/>
    </source>
</evidence>
<name>A0ABN2ZFH7_9ACTN</name>
<dbReference type="EMBL" id="BAAAPF010000233">
    <property type="protein sequence ID" value="GAA2141443.1"/>
    <property type="molecule type" value="Genomic_DNA"/>
</dbReference>
<evidence type="ECO:0000259" key="2">
    <source>
        <dbReference type="Pfam" id="PF12770"/>
    </source>
</evidence>
<sequence>MASEALERLEDRLRAFKEDSDGSVLLSPMAVLDAANTLADALHESADYKVFEFRSENLHAVGWFCWHRKVLRGTPVDFHELMIGLFCFYVLGLADGTASLPSGVEEVIRKIFGEQPDLPDIVSGLTDNLAQAAFTSDDPRIRESPLAIEGAVLCLRLMLQFRPPGHQDHAQWQRCMGDLLLLRSGAGSQHSPDPATLDRAVTAFRASLDDASARRIEQGSHLVGLISALLTWERATGERHKDLSVIIPQALSASQTYRPLDIGLKVEICGLAIGSLKLRSSSIGFGDKVMAFLEQLLQAAINALQNYEAGHLLIAKARHYLGTAMLFQEQNQKSEVALDEIISLLTQACRKIPVDEFHYGNALHNLAAAFDLRTSMFDPSIQNPDLSILDLQIDVLRPAVDITPDVDGFVLGRLGAAYFHRFLVTRQRDSSDLQDAIRFLERALEKGTGSAEQDGMNHTSLVNSLSALLKRNAADIHLIDRLISLARQASMFPDSEESRMNEVLADALYARYRVTRDRNSAAEAARLLRNTVRTLDADDPNYLANRFSALAKLSLVTGNRDLFTELAIGMESTVNERTAAERFALRARQAELLAEGSKAEGGHFELKMAIHLIKGLLAESDCSDADRSTLLPLLADLLVQGHHEGLPGDLNETVEIARQVVAAETRSNGFSYGRQCATLGLALKLRFDQDGRAADRSEAYTMLARAREVNELTPSDRVSIDAQLGLLAAAGADWHTALSAFRRALGLLPQLASPRGHFLDQQRELVGGGNLASDAAACALNTGLPELALELLEQGRGILLARSAVGHAGDATTDRLAAEHPQTARRFQDIIEARDTVWHDKLAEAGGGTHTGNQAETTGGENSDRRHELDGAFEAIVAEIRALPSYENFLRPVPADQLRQTASQGPVAVINISAYRCDALLVTSTGISVLPLPDLTEQRCRQRFHDLMSAQSARHSTDAREQAAASERIRDLLHWLWHAVARPIADALTLTPHDGGSAQRMWWCATGLLSFLPLHAAADRDGNGFLPDLAICSYTPTLSALLQARRRPIRSGSSLVVAVPDGPGAAPLPGVRHEAEAVAQLLGDAQVVEGPTATQAEVLHRLDADINIAHFACHASADPGNASRSALLLHDGPLVMPQIARRRVGAANIAYLSACSTSQGVVGLTEEAAHLAGAFQLAGFRHVISTLWPISDEIAVEAASLVYQRLSTVGPAEAVNHTVRVLHTKYPRVPTLWAGLLHAGP</sequence>
<proteinExistence type="predicted"/>
<accession>A0ABN2ZFH7</accession>
<evidence type="ECO:0000256" key="1">
    <source>
        <dbReference type="SAM" id="MobiDB-lite"/>
    </source>
</evidence>
<dbReference type="Pfam" id="PF12770">
    <property type="entry name" value="CHAT"/>
    <property type="match status" value="1"/>
</dbReference>
<evidence type="ECO:0000313" key="3">
    <source>
        <dbReference type="EMBL" id="GAA2141443.1"/>
    </source>
</evidence>